<protein>
    <submittedName>
        <fullName evidence="1">Uncharacterized protein</fullName>
    </submittedName>
</protein>
<proteinExistence type="predicted"/>
<name>A0A8S5Q9S8_9CAUD</name>
<accession>A0A8S5Q9S8</accession>
<evidence type="ECO:0000313" key="1">
    <source>
        <dbReference type="EMBL" id="DAE15561.1"/>
    </source>
</evidence>
<sequence length="120" mass="14164">MLSILKLDSILLTLLSTVIRVSFPLSLSQKGICFSIVYHKTLHLYYKFPYSLFLPLYTTVIRYFAILYEVCKLITKYLPALINQALPPLSIIYFSSTTWKMKNFILEIYLRLSLFIHRLF</sequence>
<dbReference type="EMBL" id="BK015607">
    <property type="protein sequence ID" value="DAE15561.1"/>
    <property type="molecule type" value="Genomic_DNA"/>
</dbReference>
<organism evidence="1">
    <name type="scientific">Myoviridae sp. ctm8X17</name>
    <dbReference type="NCBI Taxonomy" id="2825168"/>
    <lineage>
        <taxon>Viruses</taxon>
        <taxon>Duplodnaviria</taxon>
        <taxon>Heunggongvirae</taxon>
        <taxon>Uroviricota</taxon>
        <taxon>Caudoviricetes</taxon>
    </lineage>
</organism>
<reference evidence="1" key="1">
    <citation type="journal article" date="2021" name="Proc. Natl. Acad. Sci. U.S.A.">
        <title>A Catalog of Tens of Thousands of Viruses from Human Metagenomes Reveals Hidden Associations with Chronic Diseases.</title>
        <authorList>
            <person name="Tisza M.J."/>
            <person name="Buck C.B."/>
        </authorList>
    </citation>
    <scope>NUCLEOTIDE SEQUENCE</scope>
    <source>
        <strain evidence="1">Ctm8X17</strain>
    </source>
</reference>